<dbReference type="AlphaFoldDB" id="A0A4Z1P041"/>
<evidence type="ECO:0000313" key="3">
    <source>
        <dbReference type="Proteomes" id="UP000298493"/>
    </source>
</evidence>
<organism evidence="2 3">
    <name type="scientific">Venturia nashicola</name>
    <dbReference type="NCBI Taxonomy" id="86259"/>
    <lineage>
        <taxon>Eukaryota</taxon>
        <taxon>Fungi</taxon>
        <taxon>Dikarya</taxon>
        <taxon>Ascomycota</taxon>
        <taxon>Pezizomycotina</taxon>
        <taxon>Dothideomycetes</taxon>
        <taxon>Pleosporomycetidae</taxon>
        <taxon>Venturiales</taxon>
        <taxon>Venturiaceae</taxon>
        <taxon>Venturia</taxon>
    </lineage>
</organism>
<sequence>MARQSASARAAAATTNNTITKSVAIESIADVTATKMEVIADYLRAHDRSTERIKAGLSLLKAIPGLIPSVDEYLMMSRLLVETRVSRARPAFSPDTLRRRRVQLKDSTLNQMRAAYQAARDRFLVILIDGNSKSSDSAHPSSPPALASAAKFNSSEPQQSAQKAVKITSTTKPTLAQPLAASALKIETPKLKTRKAEPLLKQTTLAVLTSDSTPLKTQVTSINTAVVEAPKVALPVVESPSPATKILAPDSAKFKIRRSRNKKAKVPASPSLMGKTKVQAVATPQSPSSDFDFRASPTKQALVRVDATVPAHASTHVRSISDSSSTSSFIFAGRSRGASSSSLDEDKPSTGKTTPHRLSEASEFDKPLDLFTEFAPEHFVEVDLTFLNEVSSVTDETTTTSVTEVVTVDTPIDEEVDSLSVEEALLAAVANDTSSAFLKRTTGRSSSKNYEDLIPTPLSTFGKTTVMVKQMMDNSNVDYHGEKVEAHNIELMNSLDLYHHSALPKMTLSTDQVQEQAAFDLAMSKHHDELLRHAAQEDAPNVPRTKADAQMSALFSIGLQSVEKNGTIFFNPHPTLSKPAKEEISDIEQDPAIVSMIAPLPSGTGLFATLTQLGPNRPLASWYKSMTPTMKSHAPIEIPDIEQDPAIISMIASFPSGTGLSATLTQLGPNHPLASWHKSITPTKKSSTPTKSLEAAISRMRARALAKSATPNKGLSATLTKLGPNSPLVSWHPSMPTNNLNLAISRMRAREVAKSAVANLSVPFPFASSVQTVSSSMKFHQ</sequence>
<feature type="compositionally biased region" description="Low complexity" evidence="1">
    <location>
        <begin position="133"/>
        <end position="150"/>
    </location>
</feature>
<proteinExistence type="predicted"/>
<gene>
    <name evidence="2" type="ORF">E6O75_ATG05680</name>
</gene>
<dbReference type="EMBL" id="SNSC02000010">
    <property type="protein sequence ID" value="TID20915.1"/>
    <property type="molecule type" value="Genomic_DNA"/>
</dbReference>
<name>A0A4Z1P041_9PEZI</name>
<reference evidence="2 3" key="1">
    <citation type="submission" date="2019-04" db="EMBL/GenBank/DDBJ databases">
        <title>High contiguity whole genome sequence and gene annotation resource for two Venturia nashicola isolates.</title>
        <authorList>
            <person name="Prokchorchik M."/>
            <person name="Won K."/>
            <person name="Lee Y."/>
            <person name="Choi E.D."/>
            <person name="Segonzac C."/>
            <person name="Sohn K.H."/>
        </authorList>
    </citation>
    <scope>NUCLEOTIDE SEQUENCE [LARGE SCALE GENOMIC DNA]</scope>
    <source>
        <strain evidence="2 3">PRI2</strain>
    </source>
</reference>
<feature type="region of interest" description="Disordered" evidence="1">
    <location>
        <begin position="256"/>
        <end position="277"/>
    </location>
</feature>
<feature type="compositionally biased region" description="Basic residues" evidence="1">
    <location>
        <begin position="256"/>
        <end position="265"/>
    </location>
</feature>
<feature type="region of interest" description="Disordered" evidence="1">
    <location>
        <begin position="336"/>
        <end position="361"/>
    </location>
</feature>
<comment type="caution">
    <text evidence="2">The sequence shown here is derived from an EMBL/GenBank/DDBJ whole genome shotgun (WGS) entry which is preliminary data.</text>
</comment>
<dbReference type="STRING" id="86259.A0A4Z1P041"/>
<evidence type="ECO:0000313" key="2">
    <source>
        <dbReference type="EMBL" id="TID20915.1"/>
    </source>
</evidence>
<feature type="compositionally biased region" description="Polar residues" evidence="1">
    <location>
        <begin position="151"/>
        <end position="169"/>
    </location>
</feature>
<protein>
    <submittedName>
        <fullName evidence="2">Uncharacterized protein</fullName>
    </submittedName>
</protein>
<dbReference type="Proteomes" id="UP000298493">
    <property type="component" value="Unassembled WGS sequence"/>
</dbReference>
<keyword evidence="3" id="KW-1185">Reference proteome</keyword>
<evidence type="ECO:0000256" key="1">
    <source>
        <dbReference type="SAM" id="MobiDB-lite"/>
    </source>
</evidence>
<feature type="region of interest" description="Disordered" evidence="1">
    <location>
        <begin position="133"/>
        <end position="169"/>
    </location>
</feature>
<accession>A0A4Z1P041</accession>